<dbReference type="GO" id="GO:0005762">
    <property type="term" value="C:mitochondrial large ribosomal subunit"/>
    <property type="evidence" value="ECO:0007669"/>
    <property type="project" value="TreeGrafter"/>
</dbReference>
<dbReference type="PANTHER" id="PTHR15680:SF9">
    <property type="entry name" value="LARGE RIBOSOMAL SUBUNIT PROTEIN BL19M"/>
    <property type="match status" value="1"/>
</dbReference>
<dbReference type="InterPro" id="IPR008991">
    <property type="entry name" value="Translation_prot_SH3-like_sf"/>
</dbReference>
<organism evidence="9 10">
    <name type="scientific">Thalassiosira oceanica</name>
    <name type="common">Marine diatom</name>
    <dbReference type="NCBI Taxonomy" id="159749"/>
    <lineage>
        <taxon>Eukaryota</taxon>
        <taxon>Sar</taxon>
        <taxon>Stramenopiles</taxon>
        <taxon>Ochrophyta</taxon>
        <taxon>Bacillariophyta</taxon>
        <taxon>Coscinodiscophyceae</taxon>
        <taxon>Thalassiosirophycidae</taxon>
        <taxon>Thalassiosirales</taxon>
        <taxon>Thalassiosiraceae</taxon>
        <taxon>Thalassiosira</taxon>
    </lineage>
</organism>
<dbReference type="PRINTS" id="PR00061">
    <property type="entry name" value="RIBOSOMALL19"/>
</dbReference>
<keyword evidence="5" id="KW-0689">Ribosomal protein</keyword>
<evidence type="ECO:0000256" key="7">
    <source>
        <dbReference type="ARBA" id="ARBA00035376"/>
    </source>
</evidence>
<evidence type="ECO:0000313" key="9">
    <source>
        <dbReference type="EMBL" id="EJK58211.1"/>
    </source>
</evidence>
<dbReference type="InterPro" id="IPR001857">
    <property type="entry name" value="Ribosomal_bL19"/>
</dbReference>
<comment type="caution">
    <text evidence="9">The sequence shown here is derived from an EMBL/GenBank/DDBJ whole genome shotgun (WGS) entry which is preliminary data.</text>
</comment>
<sequence>MFSRLVRVQQQAVASTQGTALCSSSQRPFSSRLPPITTPLPLAPHQRSANSEQIDKARQLITNPSHTRSRRGNGWDKRTFPVFRTLPTNERYDFNKRVSTENAEGKKLKASAHRFDTGVSVEEMPFLHFQGHEEKPKPKFKSPRKRASKLFNELQVETVANSTKSKPAVWEVPFKVGDAVELEILDSGGVDNPNNRPLEKIRGVVLGRHNKGLDTSINLRDVLFGEPVERKVKLHSPLVKSLKVLEEGFVNRGRRKGRRVKRAKLYYLRDRKPEETRVTNLKSV</sequence>
<keyword evidence="10" id="KW-1185">Reference proteome</keyword>
<dbReference type="GO" id="GO:0003735">
    <property type="term" value="F:structural constituent of ribosome"/>
    <property type="evidence" value="ECO:0007669"/>
    <property type="project" value="InterPro"/>
</dbReference>
<dbReference type="AlphaFoldDB" id="K0SBD7"/>
<accession>K0SBD7</accession>
<dbReference type="GO" id="GO:0006412">
    <property type="term" value="P:translation"/>
    <property type="evidence" value="ECO:0007669"/>
    <property type="project" value="InterPro"/>
</dbReference>
<keyword evidence="6" id="KW-0687">Ribonucleoprotein</keyword>
<feature type="region of interest" description="Disordered" evidence="8">
    <location>
        <begin position="13"/>
        <end position="52"/>
    </location>
</feature>
<dbReference type="PANTHER" id="PTHR15680">
    <property type="entry name" value="RIBOSOMAL PROTEIN L19"/>
    <property type="match status" value="1"/>
</dbReference>
<evidence type="ECO:0000256" key="2">
    <source>
        <dbReference type="ARBA" id="ARBA00005781"/>
    </source>
</evidence>
<keyword evidence="4" id="KW-0934">Plastid</keyword>
<name>K0SBD7_THAOC</name>
<evidence type="ECO:0000256" key="5">
    <source>
        <dbReference type="ARBA" id="ARBA00022980"/>
    </source>
</evidence>
<evidence type="ECO:0000256" key="6">
    <source>
        <dbReference type="ARBA" id="ARBA00023274"/>
    </source>
</evidence>
<evidence type="ECO:0000256" key="8">
    <source>
        <dbReference type="SAM" id="MobiDB-lite"/>
    </source>
</evidence>
<protein>
    <recommendedName>
        <fullName evidence="7">50S ribosomal protein L19, chloroplastic</fullName>
    </recommendedName>
</protein>
<proteinExistence type="inferred from homology"/>
<dbReference type="EMBL" id="AGNL01025902">
    <property type="protein sequence ID" value="EJK58211.1"/>
    <property type="molecule type" value="Genomic_DNA"/>
</dbReference>
<dbReference type="GO" id="GO:0009507">
    <property type="term" value="C:chloroplast"/>
    <property type="evidence" value="ECO:0007669"/>
    <property type="project" value="UniProtKB-SubCell"/>
</dbReference>
<comment type="similarity">
    <text evidence="2">Belongs to the bacterial ribosomal protein bL19 family.</text>
</comment>
<dbReference type="OrthoDB" id="432645at2759"/>
<keyword evidence="3" id="KW-0150">Chloroplast</keyword>
<evidence type="ECO:0000256" key="3">
    <source>
        <dbReference type="ARBA" id="ARBA00022528"/>
    </source>
</evidence>
<reference evidence="9 10" key="1">
    <citation type="journal article" date="2012" name="Genome Biol.">
        <title>Genome and low-iron response of an oceanic diatom adapted to chronic iron limitation.</title>
        <authorList>
            <person name="Lommer M."/>
            <person name="Specht M."/>
            <person name="Roy A.S."/>
            <person name="Kraemer L."/>
            <person name="Andreson R."/>
            <person name="Gutowska M.A."/>
            <person name="Wolf J."/>
            <person name="Bergner S.V."/>
            <person name="Schilhabel M.B."/>
            <person name="Klostermeier U.C."/>
            <person name="Beiko R.G."/>
            <person name="Rosenstiel P."/>
            <person name="Hippler M."/>
            <person name="Laroche J."/>
        </authorList>
    </citation>
    <scope>NUCLEOTIDE SEQUENCE [LARGE SCALE GENOMIC DNA]</scope>
    <source>
        <strain evidence="9 10">CCMP1005</strain>
    </source>
</reference>
<dbReference type="Proteomes" id="UP000266841">
    <property type="component" value="Unassembled WGS sequence"/>
</dbReference>
<comment type="subcellular location">
    <subcellularLocation>
        <location evidence="1">Plastid</location>
        <location evidence="1">Chloroplast</location>
    </subcellularLocation>
</comment>
<dbReference type="InterPro" id="IPR038657">
    <property type="entry name" value="Ribosomal_bL19_sf"/>
</dbReference>
<evidence type="ECO:0000313" key="10">
    <source>
        <dbReference type="Proteomes" id="UP000266841"/>
    </source>
</evidence>
<dbReference type="eggNOG" id="ENOG502S8N4">
    <property type="taxonomic scope" value="Eukaryota"/>
</dbReference>
<dbReference type="Gene3D" id="2.30.30.790">
    <property type="match status" value="1"/>
</dbReference>
<dbReference type="Pfam" id="PF01245">
    <property type="entry name" value="Ribosomal_L19"/>
    <property type="match status" value="1"/>
</dbReference>
<evidence type="ECO:0000256" key="4">
    <source>
        <dbReference type="ARBA" id="ARBA00022640"/>
    </source>
</evidence>
<dbReference type="SUPFAM" id="SSF50104">
    <property type="entry name" value="Translation proteins SH3-like domain"/>
    <property type="match status" value="1"/>
</dbReference>
<feature type="compositionally biased region" description="Polar residues" evidence="8">
    <location>
        <begin position="13"/>
        <end position="29"/>
    </location>
</feature>
<evidence type="ECO:0000256" key="1">
    <source>
        <dbReference type="ARBA" id="ARBA00004229"/>
    </source>
</evidence>
<gene>
    <name evidence="9" type="ORF">THAOC_21683</name>
</gene>